<dbReference type="InterPro" id="IPR018934">
    <property type="entry name" value="RIO_dom"/>
</dbReference>
<comment type="subcellular location">
    <subcellularLocation>
        <location evidence="2">Cytoplasm</location>
    </subcellularLocation>
</comment>
<comment type="function">
    <text evidence="19">Involved in the final steps of cytoplasmic maturation of the 40S ribosomal subunit. Involved in processing of 18S-E pre-rRNA to the mature 18S rRNA. Required for the recycling of NOB1 and PNO1 from the late 40S precursor. The association with the very late 40S subunit intermediate may involve a translation-like checkpoint point cycle preceeding the binding to the 60S ribosomal subunit. Despite the protein kinase domain is proposed to act predominantly as an ATPase. The catalytic activity regulates its dynamic association with the 40S subunit. In addition to its role in ribosomal biogenesis acts as an adapter protein by recruiting NCL/nucleolin the to PRMT5 complex for its symmetrical methylation.</text>
</comment>
<evidence type="ECO:0000256" key="1">
    <source>
        <dbReference type="ARBA" id="ARBA00001946"/>
    </source>
</evidence>
<dbReference type="PIRSF" id="PIRSF038147">
    <property type="entry name" value="Ser/Thr_PK_RIO1"/>
    <property type="match status" value="1"/>
</dbReference>
<feature type="binding site" evidence="23">
    <location>
        <position position="196"/>
    </location>
    <ligand>
        <name>ATP</name>
        <dbReference type="ChEBI" id="CHEBI:30616"/>
    </ligand>
</feature>
<comment type="similarity">
    <text evidence="3 21">Belongs to the protein kinase superfamily. RIO-type Ser/Thr kinase family.</text>
</comment>
<keyword evidence="9 21" id="KW-0808">Transferase</keyword>
<keyword evidence="15" id="KW-0460">Magnesium</keyword>
<accession>A0A2C9JH66</accession>
<evidence type="ECO:0000256" key="24">
    <source>
        <dbReference type="PIRSR" id="PIRSR038147-3"/>
    </source>
</evidence>
<dbReference type="GO" id="GO:0005524">
    <property type="term" value="F:ATP binding"/>
    <property type="evidence" value="ECO:0007669"/>
    <property type="project" value="UniProtKB-KW"/>
</dbReference>
<evidence type="ECO:0000256" key="15">
    <source>
        <dbReference type="ARBA" id="ARBA00022842"/>
    </source>
</evidence>
<dbReference type="SMART" id="SM00090">
    <property type="entry name" value="RIO"/>
    <property type="match status" value="1"/>
</dbReference>
<feature type="compositionally biased region" description="Basic and acidic residues" evidence="25">
    <location>
        <begin position="525"/>
        <end position="549"/>
    </location>
</feature>
<dbReference type="InterPro" id="IPR018935">
    <property type="entry name" value="RIO_kinase_CS"/>
</dbReference>
<comment type="cofactor">
    <cofactor evidence="1 24">
        <name>Mg(2+)</name>
        <dbReference type="ChEBI" id="CHEBI:18420"/>
    </cofactor>
</comment>
<comment type="subunit">
    <text evidence="20">Associates with the precursor of the 40S ribosome subunit. Interacts (via its N-terminus) with PRMT5 (via its N-terminus). Interacts with WDR77. Found in a PRMT5 complex composed of PRMT5, WDR77 and RIOK1. Interacts (via its C-terminus) with NCL; this interaction targets NCL for PRTM5 methylation.</text>
</comment>
<dbReference type="Gene3D" id="3.30.200.20">
    <property type="entry name" value="Phosphorylase Kinase, domain 1"/>
    <property type="match status" value="1"/>
</dbReference>
<feature type="compositionally biased region" description="Basic and acidic residues" evidence="25">
    <location>
        <begin position="486"/>
        <end position="501"/>
    </location>
</feature>
<evidence type="ECO:0000259" key="26">
    <source>
        <dbReference type="SMART" id="SM00090"/>
    </source>
</evidence>
<feature type="compositionally biased region" description="Low complexity" evidence="25">
    <location>
        <begin position="502"/>
        <end position="514"/>
    </location>
</feature>
<dbReference type="GO" id="GO:0005737">
    <property type="term" value="C:cytoplasm"/>
    <property type="evidence" value="ECO:0007669"/>
    <property type="project" value="UniProtKB-SubCell"/>
</dbReference>
<dbReference type="InterPro" id="IPR051272">
    <property type="entry name" value="RIO-type_Ser/Thr_kinase"/>
</dbReference>
<evidence type="ECO:0000256" key="12">
    <source>
        <dbReference type="ARBA" id="ARBA00022777"/>
    </source>
</evidence>
<evidence type="ECO:0000313" key="27">
    <source>
        <dbReference type="EnsemblMetazoa" id="BGLB002460-PB"/>
    </source>
</evidence>
<evidence type="ECO:0000256" key="14">
    <source>
        <dbReference type="ARBA" id="ARBA00022840"/>
    </source>
</evidence>
<protein>
    <recommendedName>
        <fullName evidence="5 21">Serine/threonine-protein kinase RIO1</fullName>
        <ecNumber evidence="4 21">2.7.11.1</ecNumber>
    </recommendedName>
</protein>
<sequence>MSQLTIKQMMDYGHYGESQEDDVIHLEYADSDVVSGQFDDADCDAVNDEDLKKDLNDSKNCSNFKKLTISDFKDLNVLDNPEDDEDEDDNFDDDDDDIEQFHRVSRDFNVQTQNASQGQLHTQVNKISIGENKRGRRRDKSQQATVEQVLDPRTRMILYRLLSKGTLLEINGAISTGKEANVYHATAKDGTDKAIKIYKTSILIFKDRDRYVTGEFRFRHGYCKSNPRKMVRLWAEKEMRNLTRMHKAQIPCPEPILLKNNVLLMSFIGEDGVAAPLLKDATFPDSKARELYLDIILMVRRLYHECKLIHGDLSEFNMLYFKGKAYIIDVSQSVEHEHPHAMEFLRKDLANITDFFRRKNVPTMTVKELFEFVTDSSITTENIDAYLEQAMKISSERSAEEISEQEKIDEEVFKRSFIPRTLDEVVDIERDFRRTQTFEGEQVLYHTVTGLKPDLSGPSQVPLLLEQVTGQNEEDDDDEEEEEDQDSHNEGGKDEHEKESLSDNSDNGNDGESNNKSKKLHPVRQRNETAEEKKERKKLVKDSQKEKRQTKIPKHIKKRQVKLGAAKK</sequence>
<evidence type="ECO:0000256" key="9">
    <source>
        <dbReference type="ARBA" id="ARBA00022679"/>
    </source>
</evidence>
<keyword evidence="7" id="KW-0690">Ribosome biogenesis</keyword>
<feature type="binding site" evidence="24">
    <location>
        <position position="329"/>
    </location>
    <ligand>
        <name>Mg(2+)</name>
        <dbReference type="ChEBI" id="CHEBI:18420"/>
    </ligand>
</feature>
<dbReference type="FunFam" id="1.10.510.10:FF:000232">
    <property type="entry name" value="Serine/threonine-protein kinase RIO1"/>
    <property type="match status" value="1"/>
</dbReference>
<evidence type="ECO:0000256" key="10">
    <source>
        <dbReference type="ARBA" id="ARBA00022723"/>
    </source>
</evidence>
<feature type="binding site" evidence="23">
    <location>
        <position position="266"/>
    </location>
    <ligand>
        <name>ATP</name>
        <dbReference type="ChEBI" id="CHEBI:30616"/>
    </ligand>
</feature>
<dbReference type="AlphaFoldDB" id="A0A2C9JH66"/>
<comment type="catalytic activity">
    <reaction evidence="17 21">
        <text>L-seryl-[protein] + ATP = O-phospho-L-seryl-[protein] + ADP + H(+)</text>
        <dbReference type="Rhea" id="RHEA:17989"/>
        <dbReference type="Rhea" id="RHEA-COMP:9863"/>
        <dbReference type="Rhea" id="RHEA-COMP:11604"/>
        <dbReference type="ChEBI" id="CHEBI:15378"/>
        <dbReference type="ChEBI" id="CHEBI:29999"/>
        <dbReference type="ChEBI" id="CHEBI:30616"/>
        <dbReference type="ChEBI" id="CHEBI:83421"/>
        <dbReference type="ChEBI" id="CHEBI:456216"/>
        <dbReference type="EC" id="2.7.11.1"/>
    </reaction>
</comment>
<dbReference type="PROSITE" id="PS01245">
    <property type="entry name" value="RIO1"/>
    <property type="match status" value="1"/>
</dbReference>
<dbReference type="OrthoDB" id="205248at2759"/>
<dbReference type="GO" id="GO:0106310">
    <property type="term" value="F:protein serine kinase activity"/>
    <property type="evidence" value="ECO:0007669"/>
    <property type="project" value="RHEA"/>
</dbReference>
<comment type="catalytic activity">
    <reaction evidence="16 21">
        <text>L-threonyl-[protein] + ATP = O-phospho-L-threonyl-[protein] + ADP + H(+)</text>
        <dbReference type="Rhea" id="RHEA:46608"/>
        <dbReference type="Rhea" id="RHEA-COMP:11060"/>
        <dbReference type="Rhea" id="RHEA-COMP:11605"/>
        <dbReference type="ChEBI" id="CHEBI:15378"/>
        <dbReference type="ChEBI" id="CHEBI:30013"/>
        <dbReference type="ChEBI" id="CHEBI:30616"/>
        <dbReference type="ChEBI" id="CHEBI:61977"/>
        <dbReference type="ChEBI" id="CHEBI:456216"/>
        <dbReference type="EC" id="2.7.11.1"/>
    </reaction>
</comment>
<dbReference type="GO" id="GO:0042254">
    <property type="term" value="P:ribosome biogenesis"/>
    <property type="evidence" value="ECO:0007669"/>
    <property type="project" value="UniProtKB-KW"/>
</dbReference>
<dbReference type="VEuPathDB" id="VectorBase:BGLAX_040126"/>
<dbReference type="GO" id="GO:0004674">
    <property type="term" value="F:protein serine/threonine kinase activity"/>
    <property type="evidence" value="ECO:0007669"/>
    <property type="project" value="UniProtKB-KW"/>
</dbReference>
<feature type="active site" description="4-aspartylphosphate intermediate" evidence="22">
    <location>
        <position position="329"/>
    </location>
</feature>
<evidence type="ECO:0000256" key="8">
    <source>
        <dbReference type="ARBA" id="ARBA00022527"/>
    </source>
</evidence>
<keyword evidence="6" id="KW-0963">Cytoplasm</keyword>
<dbReference type="InterPro" id="IPR000687">
    <property type="entry name" value="RIO_kinase"/>
</dbReference>
<evidence type="ECO:0000256" key="19">
    <source>
        <dbReference type="ARBA" id="ARBA00057025"/>
    </source>
</evidence>
<keyword evidence="13" id="KW-0378">Hydrolase</keyword>
<dbReference type="Gene3D" id="1.10.510.10">
    <property type="entry name" value="Transferase(Phosphotransferase) domain 1"/>
    <property type="match status" value="1"/>
</dbReference>
<dbReference type="GO" id="GO:0016887">
    <property type="term" value="F:ATP hydrolysis activity"/>
    <property type="evidence" value="ECO:0007669"/>
    <property type="project" value="RHEA"/>
</dbReference>
<comment type="catalytic activity">
    <reaction evidence="18">
        <text>ATP + H2O = ADP + phosphate + H(+)</text>
        <dbReference type="Rhea" id="RHEA:13065"/>
        <dbReference type="ChEBI" id="CHEBI:15377"/>
        <dbReference type="ChEBI" id="CHEBI:15378"/>
        <dbReference type="ChEBI" id="CHEBI:30616"/>
        <dbReference type="ChEBI" id="CHEBI:43474"/>
        <dbReference type="ChEBI" id="CHEBI:456216"/>
    </reaction>
</comment>
<name>A0A2C9JH66_BIOGL</name>
<reference evidence="27" key="1">
    <citation type="submission" date="2020-05" db="UniProtKB">
        <authorList>
            <consortium name="EnsemblMetazoa"/>
        </authorList>
    </citation>
    <scope>IDENTIFICATION</scope>
    <source>
        <strain evidence="27">BB02</strain>
    </source>
</reference>
<gene>
    <name evidence="27" type="primary">106059692</name>
</gene>
<evidence type="ECO:0000256" key="2">
    <source>
        <dbReference type="ARBA" id="ARBA00004496"/>
    </source>
</evidence>
<evidence type="ECO:0000256" key="23">
    <source>
        <dbReference type="PIRSR" id="PIRSR038147-2"/>
    </source>
</evidence>
<keyword evidence="8 21" id="KW-0723">Serine/threonine-protein kinase</keyword>
<evidence type="ECO:0000256" key="11">
    <source>
        <dbReference type="ARBA" id="ARBA00022741"/>
    </source>
</evidence>
<keyword evidence="14 21" id="KW-0067">ATP-binding</keyword>
<dbReference type="EC" id="2.7.11.1" evidence="4 21"/>
<dbReference type="SUPFAM" id="SSF56112">
    <property type="entry name" value="Protein kinase-like (PK-like)"/>
    <property type="match status" value="1"/>
</dbReference>
<evidence type="ECO:0000256" key="22">
    <source>
        <dbReference type="PIRSR" id="PIRSR038147-1"/>
    </source>
</evidence>
<feature type="compositionally biased region" description="Acidic residues" evidence="25">
    <location>
        <begin position="472"/>
        <end position="485"/>
    </location>
</feature>
<dbReference type="InterPro" id="IPR011009">
    <property type="entry name" value="Kinase-like_dom_sf"/>
</dbReference>
<keyword evidence="11 21" id="KW-0547">Nucleotide-binding</keyword>
<feature type="binding site" evidence="23">
    <location>
        <position position="268"/>
    </location>
    <ligand>
        <name>ATP</name>
        <dbReference type="ChEBI" id="CHEBI:30616"/>
    </ligand>
</feature>
<dbReference type="Proteomes" id="UP000076420">
    <property type="component" value="Unassembled WGS sequence"/>
</dbReference>
<keyword evidence="10" id="KW-0479">Metal-binding</keyword>
<dbReference type="Pfam" id="PF01163">
    <property type="entry name" value="RIO1"/>
    <property type="match status" value="1"/>
</dbReference>
<dbReference type="FunFam" id="3.30.200.20:FF:000148">
    <property type="entry name" value="Serine/threonine-protein kinase RIO1"/>
    <property type="match status" value="1"/>
</dbReference>
<feature type="region of interest" description="Disordered" evidence="25">
    <location>
        <begin position="469"/>
        <end position="568"/>
    </location>
</feature>
<evidence type="ECO:0000313" key="28">
    <source>
        <dbReference type="Proteomes" id="UP000076420"/>
    </source>
</evidence>
<evidence type="ECO:0000256" key="13">
    <source>
        <dbReference type="ARBA" id="ARBA00022801"/>
    </source>
</evidence>
<dbReference type="PANTHER" id="PTHR45723">
    <property type="entry name" value="SERINE/THREONINE-PROTEIN KINASE RIO1"/>
    <property type="match status" value="1"/>
</dbReference>
<dbReference type="VEuPathDB" id="VectorBase:BGLB002460"/>
<feature type="compositionally biased region" description="Basic residues" evidence="25">
    <location>
        <begin position="550"/>
        <end position="568"/>
    </location>
</feature>
<evidence type="ECO:0000256" key="18">
    <source>
        <dbReference type="ARBA" id="ARBA00049360"/>
    </source>
</evidence>
<keyword evidence="12 21" id="KW-0418">Kinase</keyword>
<dbReference type="KEGG" id="bgt:106059692"/>
<evidence type="ECO:0000256" key="17">
    <source>
        <dbReference type="ARBA" id="ARBA00048679"/>
    </source>
</evidence>
<dbReference type="InterPro" id="IPR017407">
    <property type="entry name" value="Ser/Thr_kinase_Rio1"/>
</dbReference>
<evidence type="ECO:0000256" key="5">
    <source>
        <dbReference type="ARBA" id="ARBA00016038"/>
    </source>
</evidence>
<feature type="active site" description="Proton acceptor" evidence="22">
    <location>
        <position position="312"/>
    </location>
</feature>
<evidence type="ECO:0000256" key="20">
    <source>
        <dbReference type="ARBA" id="ARBA00063876"/>
    </source>
</evidence>
<evidence type="ECO:0000256" key="7">
    <source>
        <dbReference type="ARBA" id="ARBA00022517"/>
    </source>
</evidence>
<evidence type="ECO:0000256" key="21">
    <source>
        <dbReference type="PIRNR" id="PIRNR038147"/>
    </source>
</evidence>
<evidence type="ECO:0000256" key="3">
    <source>
        <dbReference type="ARBA" id="ARBA00009196"/>
    </source>
</evidence>
<evidence type="ECO:0000256" key="4">
    <source>
        <dbReference type="ARBA" id="ARBA00012513"/>
    </source>
</evidence>
<dbReference type="CDD" id="cd05147">
    <property type="entry name" value="RIO1_euk"/>
    <property type="match status" value="1"/>
</dbReference>
<organism evidence="27 28">
    <name type="scientific">Biomphalaria glabrata</name>
    <name type="common">Bloodfluke planorb</name>
    <name type="synonym">Freshwater snail</name>
    <dbReference type="NCBI Taxonomy" id="6526"/>
    <lineage>
        <taxon>Eukaryota</taxon>
        <taxon>Metazoa</taxon>
        <taxon>Spiralia</taxon>
        <taxon>Lophotrochozoa</taxon>
        <taxon>Mollusca</taxon>
        <taxon>Gastropoda</taxon>
        <taxon>Heterobranchia</taxon>
        <taxon>Euthyneura</taxon>
        <taxon>Panpulmonata</taxon>
        <taxon>Hygrophila</taxon>
        <taxon>Lymnaeoidea</taxon>
        <taxon>Planorbidae</taxon>
        <taxon>Biomphalaria</taxon>
    </lineage>
</organism>
<dbReference type="GO" id="GO:0046872">
    <property type="term" value="F:metal ion binding"/>
    <property type="evidence" value="ECO:0007669"/>
    <property type="project" value="UniProtKB-KW"/>
</dbReference>
<proteinExistence type="inferred from homology"/>
<dbReference type="STRING" id="6526.A0A2C9JH66"/>
<evidence type="ECO:0000256" key="25">
    <source>
        <dbReference type="SAM" id="MobiDB-lite"/>
    </source>
</evidence>
<feature type="domain" description="RIO kinase" evidence="26">
    <location>
        <begin position="139"/>
        <end position="375"/>
    </location>
</feature>
<feature type="region of interest" description="Disordered" evidence="25">
    <location>
        <begin position="76"/>
        <end position="96"/>
    </location>
</feature>
<feature type="compositionally biased region" description="Acidic residues" evidence="25">
    <location>
        <begin position="80"/>
        <end position="96"/>
    </location>
</feature>
<evidence type="ECO:0000256" key="16">
    <source>
        <dbReference type="ARBA" id="ARBA00047899"/>
    </source>
</evidence>
<feature type="binding site" evidence="24">
    <location>
        <position position="317"/>
    </location>
    <ligand>
        <name>Mg(2+)</name>
        <dbReference type="ChEBI" id="CHEBI:18420"/>
    </ligand>
</feature>
<evidence type="ECO:0000256" key="6">
    <source>
        <dbReference type="ARBA" id="ARBA00022490"/>
    </source>
</evidence>
<dbReference type="EnsemblMetazoa" id="BGLB002460-RB">
    <property type="protein sequence ID" value="BGLB002460-PB"/>
    <property type="gene ID" value="BGLB002460"/>
</dbReference>